<proteinExistence type="predicted"/>
<comment type="caution">
    <text evidence="2">The sequence shown here is derived from an EMBL/GenBank/DDBJ whole genome shotgun (WGS) entry which is preliminary data.</text>
</comment>
<protein>
    <submittedName>
        <fullName evidence="2">Uncharacterized protein</fullName>
    </submittedName>
</protein>
<evidence type="ECO:0000313" key="2">
    <source>
        <dbReference type="EMBL" id="KAJ8360542.1"/>
    </source>
</evidence>
<name>A0A9Q1J0U0_SYNKA</name>
<organism evidence="2 3">
    <name type="scientific">Synaphobranchus kaupii</name>
    <name type="common">Kaup's arrowtooth eel</name>
    <dbReference type="NCBI Taxonomy" id="118154"/>
    <lineage>
        <taxon>Eukaryota</taxon>
        <taxon>Metazoa</taxon>
        <taxon>Chordata</taxon>
        <taxon>Craniata</taxon>
        <taxon>Vertebrata</taxon>
        <taxon>Euteleostomi</taxon>
        <taxon>Actinopterygii</taxon>
        <taxon>Neopterygii</taxon>
        <taxon>Teleostei</taxon>
        <taxon>Anguilliformes</taxon>
        <taxon>Synaphobranchidae</taxon>
        <taxon>Synaphobranchus</taxon>
    </lineage>
</organism>
<feature type="region of interest" description="Disordered" evidence="1">
    <location>
        <begin position="44"/>
        <end position="86"/>
    </location>
</feature>
<reference evidence="2" key="1">
    <citation type="journal article" date="2023" name="Science">
        <title>Genome structures resolve the early diversification of teleost fishes.</title>
        <authorList>
            <person name="Parey E."/>
            <person name="Louis A."/>
            <person name="Montfort J."/>
            <person name="Bouchez O."/>
            <person name="Roques C."/>
            <person name="Iampietro C."/>
            <person name="Lluch J."/>
            <person name="Castinel A."/>
            <person name="Donnadieu C."/>
            <person name="Desvignes T."/>
            <person name="Floi Bucao C."/>
            <person name="Jouanno E."/>
            <person name="Wen M."/>
            <person name="Mejri S."/>
            <person name="Dirks R."/>
            <person name="Jansen H."/>
            <person name="Henkel C."/>
            <person name="Chen W.J."/>
            <person name="Zahm M."/>
            <person name="Cabau C."/>
            <person name="Klopp C."/>
            <person name="Thompson A.W."/>
            <person name="Robinson-Rechavi M."/>
            <person name="Braasch I."/>
            <person name="Lecointre G."/>
            <person name="Bobe J."/>
            <person name="Postlethwait J.H."/>
            <person name="Berthelot C."/>
            <person name="Roest Crollius H."/>
            <person name="Guiguen Y."/>
        </authorList>
    </citation>
    <scope>NUCLEOTIDE SEQUENCE</scope>
    <source>
        <strain evidence="2">WJC10195</strain>
    </source>
</reference>
<dbReference type="Proteomes" id="UP001152622">
    <property type="component" value="Chromosome 5"/>
</dbReference>
<dbReference type="AlphaFoldDB" id="A0A9Q1J0U0"/>
<sequence length="156" mass="16049">MAQALTPDFTSVLFCISFQSGGGGVGRGAATEVPHAGQLSTLQGLSTDDITQDGRGQAGGRAGRRAGGSLRRVLRDPGSAADYPRGLPASRSPLLSFFSCSQCFTLTPVGTARADADVMVPCLTVERTPCGSAPEEGLLRDCSHTPQSHMPACDAP</sequence>
<accession>A0A9Q1J0U0</accession>
<keyword evidence="3" id="KW-1185">Reference proteome</keyword>
<dbReference type="EMBL" id="JAINUF010000005">
    <property type="protein sequence ID" value="KAJ8360542.1"/>
    <property type="molecule type" value="Genomic_DNA"/>
</dbReference>
<evidence type="ECO:0000256" key="1">
    <source>
        <dbReference type="SAM" id="MobiDB-lite"/>
    </source>
</evidence>
<gene>
    <name evidence="2" type="ORF">SKAU_G00170670</name>
</gene>
<evidence type="ECO:0000313" key="3">
    <source>
        <dbReference type="Proteomes" id="UP001152622"/>
    </source>
</evidence>